<evidence type="ECO:0000256" key="1">
    <source>
        <dbReference type="ARBA" id="ARBA00007879"/>
    </source>
</evidence>
<keyword evidence="3" id="KW-0223">Dioxygenase</keyword>
<dbReference type="GO" id="GO:0005737">
    <property type="term" value="C:cytoplasm"/>
    <property type="evidence" value="ECO:0007669"/>
    <property type="project" value="TreeGrafter"/>
</dbReference>
<feature type="domain" description="Alpha-ketoglutarate-dependent dioxygenase AlkB-like" evidence="8">
    <location>
        <begin position="282"/>
        <end position="471"/>
    </location>
</feature>
<evidence type="ECO:0000313" key="9">
    <source>
        <dbReference type="EMBL" id="GMH03821.1"/>
    </source>
</evidence>
<keyword evidence="4" id="KW-0560">Oxidoreductase</keyword>
<dbReference type="Pfam" id="PF13532">
    <property type="entry name" value="2OG-FeII_Oxy_2"/>
    <property type="match status" value="1"/>
</dbReference>
<dbReference type="AlphaFoldDB" id="A0AAD3S3R0"/>
<dbReference type="SUPFAM" id="SSF51197">
    <property type="entry name" value="Clavaminate synthase-like"/>
    <property type="match status" value="1"/>
</dbReference>
<feature type="region of interest" description="Disordered" evidence="7">
    <location>
        <begin position="1"/>
        <end position="119"/>
    </location>
</feature>
<evidence type="ECO:0000256" key="5">
    <source>
        <dbReference type="ARBA" id="ARBA00023004"/>
    </source>
</evidence>
<dbReference type="InterPro" id="IPR037151">
    <property type="entry name" value="AlkB-like_sf"/>
</dbReference>
<dbReference type="GO" id="GO:0035515">
    <property type="term" value="F:oxidative RNA demethylase activity"/>
    <property type="evidence" value="ECO:0007669"/>
    <property type="project" value="TreeGrafter"/>
</dbReference>
<evidence type="ECO:0000259" key="8">
    <source>
        <dbReference type="Pfam" id="PF13532"/>
    </source>
</evidence>
<keyword evidence="5 6" id="KW-0408">Iron</keyword>
<dbReference type="PANTHER" id="PTHR16557">
    <property type="entry name" value="ALKYLATED DNA REPAIR PROTEIN ALKB-RELATED"/>
    <property type="match status" value="1"/>
</dbReference>
<evidence type="ECO:0000256" key="6">
    <source>
        <dbReference type="PIRSR" id="PIRSR604574-2"/>
    </source>
</evidence>
<feature type="binding site" evidence="6">
    <location>
        <position position="409"/>
    </location>
    <ligand>
        <name>Fe cation</name>
        <dbReference type="ChEBI" id="CHEBI:24875"/>
        <note>catalytic</note>
    </ligand>
</feature>
<keyword evidence="2 6" id="KW-0479">Metal-binding</keyword>
<evidence type="ECO:0000256" key="3">
    <source>
        <dbReference type="ARBA" id="ARBA00022964"/>
    </source>
</evidence>
<feature type="compositionally biased region" description="Basic and acidic residues" evidence="7">
    <location>
        <begin position="77"/>
        <end position="92"/>
    </location>
</feature>
<proteinExistence type="inferred from homology"/>
<keyword evidence="10" id="KW-1185">Reference proteome</keyword>
<dbReference type="EMBL" id="BSYO01000004">
    <property type="protein sequence ID" value="GMH03821.1"/>
    <property type="molecule type" value="Genomic_DNA"/>
</dbReference>
<dbReference type="InterPro" id="IPR027450">
    <property type="entry name" value="AlkB-like"/>
</dbReference>
<dbReference type="GO" id="GO:0035513">
    <property type="term" value="P:oxidative RNA demethylation"/>
    <property type="evidence" value="ECO:0007669"/>
    <property type="project" value="TreeGrafter"/>
</dbReference>
<comment type="caution">
    <text evidence="9">The sequence shown here is derived from an EMBL/GenBank/DDBJ whole genome shotgun (WGS) entry which is preliminary data.</text>
</comment>
<sequence>MNRGRSRIAGGHSNPRGRGRGSRPVAESAAHHYNPVSATGHPNESSSGSRYKKSPSVEQTPWQGKRNSPSASPNNIPERESSWKVSKDDNPKLSEQIAPEGGQGHGWPQPIGEDGHSYRRSWQSKNVPKAGDSLKQTNSLYDIAHEKILPSLKEKIGYIGAQADTSAKGADDTNSLDLDQSFMKNITHLHDESDLPVESAAGNRHFYDKGLEQVQAFNGKACDHRSSHHSQSVPVAEQFDICPPKTGTAVVLKPSLLEKNRLKRNDIKRSMEGSKGTVLRAGMVLLKNYISSSEQVEIVKTCRKLGIGPGGFYQPGYRDGAKLHLKMMCLGLNWDPEESKYGELRPTDGAKPPCIPDEFKQLVKRAMETSHILIANECGAGKPDNILPFMSPDICIVNFYSANGRLGLHQDRDETQESLHRELPVVSFSIGDSSEFLYGDQREIDKADKVVLESGDVLIFGGKSRHIFHGTVLTSCGILKLIEPDVS</sequence>
<feature type="compositionally biased region" description="Polar residues" evidence="7">
    <location>
        <begin position="57"/>
        <end position="75"/>
    </location>
</feature>
<organism evidence="9 10">
    <name type="scientific">Nepenthes gracilis</name>
    <name type="common">Slender pitcher plant</name>
    <dbReference type="NCBI Taxonomy" id="150966"/>
    <lineage>
        <taxon>Eukaryota</taxon>
        <taxon>Viridiplantae</taxon>
        <taxon>Streptophyta</taxon>
        <taxon>Embryophyta</taxon>
        <taxon>Tracheophyta</taxon>
        <taxon>Spermatophyta</taxon>
        <taxon>Magnoliopsida</taxon>
        <taxon>eudicotyledons</taxon>
        <taxon>Gunneridae</taxon>
        <taxon>Pentapetalae</taxon>
        <taxon>Caryophyllales</taxon>
        <taxon>Nepenthaceae</taxon>
        <taxon>Nepenthes</taxon>
    </lineage>
</organism>
<dbReference type="Proteomes" id="UP001279734">
    <property type="component" value="Unassembled WGS sequence"/>
</dbReference>
<protein>
    <recommendedName>
        <fullName evidence="8">Alpha-ketoglutarate-dependent dioxygenase AlkB-like domain-containing protein</fullName>
    </recommendedName>
</protein>
<evidence type="ECO:0000256" key="2">
    <source>
        <dbReference type="ARBA" id="ARBA00022723"/>
    </source>
</evidence>
<dbReference type="PANTHER" id="PTHR16557:SF2">
    <property type="entry name" value="NUCLEIC ACID DIOXYGENASE ALKBH1"/>
    <property type="match status" value="1"/>
</dbReference>
<gene>
    <name evidence="9" type="ORF">Nepgr_005660</name>
</gene>
<evidence type="ECO:0000313" key="10">
    <source>
        <dbReference type="Proteomes" id="UP001279734"/>
    </source>
</evidence>
<evidence type="ECO:0000256" key="7">
    <source>
        <dbReference type="SAM" id="MobiDB-lite"/>
    </source>
</evidence>
<feature type="binding site" evidence="6">
    <location>
        <position position="469"/>
    </location>
    <ligand>
        <name>Fe cation</name>
        <dbReference type="ChEBI" id="CHEBI:24875"/>
        <note>catalytic</note>
    </ligand>
</feature>
<evidence type="ECO:0000256" key="4">
    <source>
        <dbReference type="ARBA" id="ARBA00023002"/>
    </source>
</evidence>
<comment type="similarity">
    <text evidence="1">Belongs to the alkB family.</text>
</comment>
<name>A0AAD3S3R0_NEPGR</name>
<dbReference type="Gene3D" id="2.60.120.590">
    <property type="entry name" value="Alpha-ketoglutarate-dependent dioxygenase AlkB-like"/>
    <property type="match status" value="1"/>
</dbReference>
<accession>A0AAD3S3R0</accession>
<dbReference type="GO" id="GO:0035516">
    <property type="term" value="F:broad specificity oxidative DNA demethylase activity"/>
    <property type="evidence" value="ECO:0007669"/>
    <property type="project" value="TreeGrafter"/>
</dbReference>
<reference evidence="9" key="1">
    <citation type="submission" date="2023-05" db="EMBL/GenBank/DDBJ databases">
        <title>Nepenthes gracilis genome sequencing.</title>
        <authorList>
            <person name="Fukushima K."/>
        </authorList>
    </citation>
    <scope>NUCLEOTIDE SEQUENCE</scope>
    <source>
        <strain evidence="9">SING2019-196</strain>
    </source>
</reference>
<dbReference type="GO" id="GO:0008198">
    <property type="term" value="F:ferrous iron binding"/>
    <property type="evidence" value="ECO:0007669"/>
    <property type="project" value="TreeGrafter"/>
</dbReference>
<dbReference type="InterPro" id="IPR004574">
    <property type="entry name" value="Alkb"/>
</dbReference>
<feature type="binding site" evidence="6">
    <location>
        <position position="411"/>
    </location>
    <ligand>
        <name>Fe cation</name>
        <dbReference type="ChEBI" id="CHEBI:24875"/>
        <note>catalytic</note>
    </ligand>
</feature>
<comment type="cofactor">
    <cofactor evidence="6">
        <name>Fe(2+)</name>
        <dbReference type="ChEBI" id="CHEBI:29033"/>
    </cofactor>
    <text evidence="6">Binds 1 Fe(2+) ion per subunit.</text>
</comment>